<sequence>MIFYFMFHPMDPFHKKNFYTHSQVAAHGRLALTVVLLSSHISIVLNPSCPFTLN</sequence>
<organism evidence="1 2">
    <name type="scientific">Kingdonia uniflora</name>
    <dbReference type="NCBI Taxonomy" id="39325"/>
    <lineage>
        <taxon>Eukaryota</taxon>
        <taxon>Viridiplantae</taxon>
        <taxon>Streptophyta</taxon>
        <taxon>Embryophyta</taxon>
        <taxon>Tracheophyta</taxon>
        <taxon>Spermatophyta</taxon>
        <taxon>Magnoliopsida</taxon>
        <taxon>Ranunculales</taxon>
        <taxon>Circaeasteraceae</taxon>
        <taxon>Kingdonia</taxon>
    </lineage>
</organism>
<keyword evidence="2" id="KW-1185">Reference proteome</keyword>
<comment type="caution">
    <text evidence="1">The sequence shown here is derived from an EMBL/GenBank/DDBJ whole genome shotgun (WGS) entry which is preliminary data.</text>
</comment>
<gene>
    <name evidence="1" type="ORF">GIB67_011496</name>
</gene>
<evidence type="ECO:0000313" key="2">
    <source>
        <dbReference type="Proteomes" id="UP000541444"/>
    </source>
</evidence>
<dbReference type="EMBL" id="JACGCM010000704">
    <property type="protein sequence ID" value="KAF6168111.1"/>
    <property type="molecule type" value="Genomic_DNA"/>
</dbReference>
<reference evidence="1 2" key="1">
    <citation type="journal article" date="2020" name="IScience">
        <title>Genome Sequencing of the Endangered Kingdonia uniflora (Circaeasteraceae, Ranunculales) Reveals Potential Mechanisms of Evolutionary Specialization.</title>
        <authorList>
            <person name="Sun Y."/>
            <person name="Deng T."/>
            <person name="Zhang A."/>
            <person name="Moore M.J."/>
            <person name="Landis J.B."/>
            <person name="Lin N."/>
            <person name="Zhang H."/>
            <person name="Zhang X."/>
            <person name="Huang J."/>
            <person name="Zhang X."/>
            <person name="Sun H."/>
            <person name="Wang H."/>
        </authorList>
    </citation>
    <scope>NUCLEOTIDE SEQUENCE [LARGE SCALE GENOMIC DNA]</scope>
    <source>
        <strain evidence="1">TB1705</strain>
        <tissue evidence="1">Leaf</tissue>
    </source>
</reference>
<dbReference type="AlphaFoldDB" id="A0A7J7NLK4"/>
<protein>
    <submittedName>
        <fullName evidence="1">Uncharacterized protein</fullName>
    </submittedName>
</protein>
<name>A0A7J7NLK4_9MAGN</name>
<evidence type="ECO:0000313" key="1">
    <source>
        <dbReference type="EMBL" id="KAF6168111.1"/>
    </source>
</evidence>
<dbReference type="Proteomes" id="UP000541444">
    <property type="component" value="Unassembled WGS sequence"/>
</dbReference>
<proteinExistence type="predicted"/>
<accession>A0A7J7NLK4</accession>